<dbReference type="EMBL" id="JANRMS010000007">
    <property type="protein sequence ID" value="KAJ3550114.1"/>
    <property type="molecule type" value="Genomic_DNA"/>
</dbReference>
<dbReference type="Proteomes" id="UP001148629">
    <property type="component" value="Unassembled WGS sequence"/>
</dbReference>
<accession>A0ACC1T0S3</accession>
<protein>
    <submittedName>
        <fullName evidence="1">Uncharacterized protein</fullName>
    </submittedName>
</protein>
<reference evidence="1" key="1">
    <citation type="submission" date="2022-08" db="EMBL/GenBank/DDBJ databases">
        <title>Genome Sequence of Fusarium decemcellulare.</title>
        <authorList>
            <person name="Buettner E."/>
        </authorList>
    </citation>
    <scope>NUCLEOTIDE SEQUENCE</scope>
    <source>
        <strain evidence="1">Babe19</strain>
    </source>
</reference>
<sequence>MDAHDAKANGSDAMNRSLHVDAVYAQVLSVLAMQSKPSVEDSSPSSSSDISHGFPNTPLPDRRAQNTVLTDSPPNQAGLSENLFDNIPLDLPEMSDLPDLFGTSPTMNELGATISIPNLGQNPLDFNTVEERVTEEQLRAYDRTIHSPTTSPFEMNTPSNPPHALPNTSSELVTAVMPYTRANANNMTVISPARPLNDPSSILVEFYFKETAQLFSCYDSPMNPFRTTVSRLWNTSPLLYKTLSSMAAASFVDDFPQLGALGRQLRREAIHMLDRHTGSELDALLAMLMLGGSASWHDHRDLGLSFFNRIRKKLASIPIPVLEQHGVDYQFFHQSMTYWELLLAYVADDDELHASSDKAFVSPGCLALNFVPHPWTGFARDTQSVVQKIGRLIRRQRKLAFSRKFTSLAHIKQLERDMETASELEQYLSGMSHPVETTVHDPEDRNTPVWHLLALAEAYRSTGLIQLYHIFPDLLDRRLIRDGVMTPDVDDEDSLETSASKRRLRNDWLTTYALQVLGIMKSIPLESGTRDFQPFLLVSLSSELRSPPTPMDISNAEPETNAADQMAGLTSQTIEVSRMRHFIKSRLSSFLHILPPKPIHICLNIVNTTWKLMDERARLAAEDKSGRGVSCLDEEVYWMDVMIENGWETTMA</sequence>
<comment type="caution">
    <text evidence="1">The sequence shown here is derived from an EMBL/GenBank/DDBJ whole genome shotgun (WGS) entry which is preliminary data.</text>
</comment>
<evidence type="ECO:0000313" key="2">
    <source>
        <dbReference type="Proteomes" id="UP001148629"/>
    </source>
</evidence>
<keyword evidence="2" id="KW-1185">Reference proteome</keyword>
<name>A0ACC1T0S3_9HYPO</name>
<gene>
    <name evidence="1" type="ORF">NM208_g162</name>
</gene>
<evidence type="ECO:0000313" key="1">
    <source>
        <dbReference type="EMBL" id="KAJ3550114.1"/>
    </source>
</evidence>
<proteinExistence type="predicted"/>
<organism evidence="1 2">
    <name type="scientific">Fusarium decemcellulare</name>
    <dbReference type="NCBI Taxonomy" id="57161"/>
    <lineage>
        <taxon>Eukaryota</taxon>
        <taxon>Fungi</taxon>
        <taxon>Dikarya</taxon>
        <taxon>Ascomycota</taxon>
        <taxon>Pezizomycotina</taxon>
        <taxon>Sordariomycetes</taxon>
        <taxon>Hypocreomycetidae</taxon>
        <taxon>Hypocreales</taxon>
        <taxon>Nectriaceae</taxon>
        <taxon>Fusarium</taxon>
        <taxon>Fusarium decemcellulare species complex</taxon>
    </lineage>
</organism>